<sequence>MPEESELLQQVFLTDAECSEIFRNTPPVPNGLKYVPGARNQSRQDIVMSLLLTDRRNCQPRVWVFKRKAMQRGKFPVAVAVGKNSMMVIYDGLYVPYEQNFVVETTFYFCPSANCVKHIPSMDQFDTAIWNNSGQLGDVR</sequence>
<accession>A0A6S7FQ64</accession>
<name>A0A6S7FQ64_PARCT</name>
<proteinExistence type="predicted"/>
<comment type="caution">
    <text evidence="1">The sequence shown here is derived from an EMBL/GenBank/DDBJ whole genome shotgun (WGS) entry which is preliminary data.</text>
</comment>
<keyword evidence="2" id="KW-1185">Reference proteome</keyword>
<gene>
    <name evidence="1" type="ORF">PACLA_8A033507</name>
</gene>
<protein>
    <submittedName>
        <fullName evidence="1">Uncharacterized protein</fullName>
    </submittedName>
</protein>
<reference evidence="1" key="1">
    <citation type="submission" date="2020-04" db="EMBL/GenBank/DDBJ databases">
        <authorList>
            <person name="Alioto T."/>
            <person name="Alioto T."/>
            <person name="Gomez Garrido J."/>
        </authorList>
    </citation>
    <scope>NUCLEOTIDE SEQUENCE</scope>
    <source>
        <strain evidence="1">A484AB</strain>
    </source>
</reference>
<evidence type="ECO:0000313" key="1">
    <source>
        <dbReference type="EMBL" id="CAB3976860.1"/>
    </source>
</evidence>
<organism evidence="1 2">
    <name type="scientific">Paramuricea clavata</name>
    <name type="common">Red gorgonian</name>
    <name type="synonym">Violescent sea-whip</name>
    <dbReference type="NCBI Taxonomy" id="317549"/>
    <lineage>
        <taxon>Eukaryota</taxon>
        <taxon>Metazoa</taxon>
        <taxon>Cnidaria</taxon>
        <taxon>Anthozoa</taxon>
        <taxon>Octocorallia</taxon>
        <taxon>Malacalcyonacea</taxon>
        <taxon>Plexauridae</taxon>
        <taxon>Paramuricea</taxon>
    </lineage>
</organism>
<dbReference type="EMBL" id="CACRXK020000017">
    <property type="protein sequence ID" value="CAB3976860.1"/>
    <property type="molecule type" value="Genomic_DNA"/>
</dbReference>
<dbReference type="Proteomes" id="UP001152795">
    <property type="component" value="Unassembled WGS sequence"/>
</dbReference>
<dbReference type="AlphaFoldDB" id="A0A6S7FQ64"/>
<evidence type="ECO:0000313" key="2">
    <source>
        <dbReference type="Proteomes" id="UP001152795"/>
    </source>
</evidence>